<reference evidence="2 3" key="1">
    <citation type="submission" date="2016-04" db="EMBL/GenBank/DDBJ databases">
        <title>A degradative enzymes factory behind the ericoid mycorrhizal symbiosis.</title>
        <authorList>
            <consortium name="DOE Joint Genome Institute"/>
            <person name="Martino E."/>
            <person name="Morin E."/>
            <person name="Grelet G."/>
            <person name="Kuo A."/>
            <person name="Kohler A."/>
            <person name="Daghino S."/>
            <person name="Barry K."/>
            <person name="Choi C."/>
            <person name="Cichocki N."/>
            <person name="Clum A."/>
            <person name="Copeland A."/>
            <person name="Hainaut M."/>
            <person name="Haridas S."/>
            <person name="Labutti K."/>
            <person name="Lindquist E."/>
            <person name="Lipzen A."/>
            <person name="Khouja H.-R."/>
            <person name="Murat C."/>
            <person name="Ohm R."/>
            <person name="Olson A."/>
            <person name="Spatafora J."/>
            <person name="Veneault-Fourrey C."/>
            <person name="Henrissat B."/>
            <person name="Grigoriev I."/>
            <person name="Martin F."/>
            <person name="Perotto S."/>
        </authorList>
    </citation>
    <scope>NUCLEOTIDE SEQUENCE [LARGE SCALE GENOMIC DNA]</scope>
    <source>
        <strain evidence="2 3">E</strain>
    </source>
</reference>
<dbReference type="RefSeq" id="XP_024742590.1">
    <property type="nucleotide sequence ID" value="XM_024879344.1"/>
</dbReference>
<dbReference type="Proteomes" id="UP000235371">
    <property type="component" value="Unassembled WGS sequence"/>
</dbReference>
<evidence type="ECO:0000313" key="3">
    <source>
        <dbReference type="Proteomes" id="UP000235371"/>
    </source>
</evidence>
<keyword evidence="3" id="KW-1185">Reference proteome</keyword>
<dbReference type="AlphaFoldDB" id="A0A2J6TRN5"/>
<organism evidence="2 3">
    <name type="scientific">Hyaloscypha bicolor E</name>
    <dbReference type="NCBI Taxonomy" id="1095630"/>
    <lineage>
        <taxon>Eukaryota</taxon>
        <taxon>Fungi</taxon>
        <taxon>Dikarya</taxon>
        <taxon>Ascomycota</taxon>
        <taxon>Pezizomycotina</taxon>
        <taxon>Leotiomycetes</taxon>
        <taxon>Helotiales</taxon>
        <taxon>Hyaloscyphaceae</taxon>
        <taxon>Hyaloscypha</taxon>
        <taxon>Hyaloscypha bicolor</taxon>
    </lineage>
</organism>
<evidence type="ECO:0000313" key="2">
    <source>
        <dbReference type="EMBL" id="PMD65686.1"/>
    </source>
</evidence>
<sequence length="217" mass="23103">MILSLASLLLAVLYSVNAITITGYVSIPCYPTSTVVNVCPGISNNVCCVFPRGGYQAQGVAFDILYTATIGIFYQSSSTSSCGGIARNAAAGYATGVCLNGGTLSSYFGGGAAWFDCTLRCGSAAEDSRRSISDDDLRAMAANYTCTSTAIPVIFGWEGEGVWALQMQEDADWDRYNELPITTDVNIHIENLKAFGAEWYPNARDHPVAAEALDRKG</sequence>
<dbReference type="InParanoid" id="A0A2J6TRN5"/>
<dbReference type="EMBL" id="KZ613746">
    <property type="protein sequence ID" value="PMD65686.1"/>
    <property type="molecule type" value="Genomic_DNA"/>
</dbReference>
<protein>
    <submittedName>
        <fullName evidence="2">Uncharacterized protein</fullName>
    </submittedName>
</protein>
<keyword evidence="1" id="KW-0732">Signal</keyword>
<feature type="signal peptide" evidence="1">
    <location>
        <begin position="1"/>
        <end position="18"/>
    </location>
</feature>
<dbReference type="GeneID" id="36587421"/>
<name>A0A2J6TRN5_9HELO</name>
<gene>
    <name evidence="2" type="ORF">K444DRAFT_608256</name>
</gene>
<accession>A0A2J6TRN5</accession>
<proteinExistence type="predicted"/>
<dbReference type="OrthoDB" id="4357838at2759"/>
<feature type="chain" id="PRO_5014476300" evidence="1">
    <location>
        <begin position="19"/>
        <end position="217"/>
    </location>
</feature>
<evidence type="ECO:0000256" key="1">
    <source>
        <dbReference type="SAM" id="SignalP"/>
    </source>
</evidence>